<keyword evidence="1" id="KW-0560">Oxidoreductase</keyword>
<dbReference type="InterPro" id="IPR036291">
    <property type="entry name" value="NAD(P)-bd_dom_sf"/>
</dbReference>
<dbReference type="InterPro" id="IPR050129">
    <property type="entry name" value="Zn_alcohol_dh"/>
</dbReference>
<comment type="caution">
    <text evidence="5">The sequence shown here is derived from an EMBL/GenBank/DDBJ whole genome shotgun (WGS) entry which is preliminary data.</text>
</comment>
<protein>
    <submittedName>
        <fullName evidence="5">2-desacetyl-2-hydroxyethyl bacteriochlorophyllide A dehydrogenase</fullName>
    </submittedName>
</protein>
<name>A0A7X0LM50_9BACT</name>
<dbReference type="GO" id="GO:0016491">
    <property type="term" value="F:oxidoreductase activity"/>
    <property type="evidence" value="ECO:0007669"/>
    <property type="project" value="UniProtKB-KW"/>
</dbReference>
<sequence length="334" mass="35092">MQTLTLQSPGVFATTDVPEPTPGPGEALVEVVSCGICGTDIHAYGGNQPFFSYPRRLGHELCVRVVSAPNGSDLEPGTLCAVRPYFFCGKCPACKAGKTNCCRELSVMGVHIDGGHVPRLAIDADFLHPGEGLSADALALAEPLAIGAHAVERAAIKPGEPVAIIGMGPIGLAVALSAKAEGAELVLVDRDAGRLDFASKTLGLGKAVVAGEGMAQTFRDHFGQLPNCIIDATGHPASMNGCFDLAEHGGRVVFVGLFTGDLQFDDPNFHRRELSLSASRAATASTFDQLIESMQAGRIDPTPLITHRVAFDDLEHQFAEVIRSPGLIKAVIDF</sequence>
<dbReference type="PANTHER" id="PTHR43401">
    <property type="entry name" value="L-THREONINE 3-DEHYDROGENASE"/>
    <property type="match status" value="1"/>
</dbReference>
<dbReference type="Gene3D" id="3.90.180.10">
    <property type="entry name" value="Medium-chain alcohol dehydrogenases, catalytic domain"/>
    <property type="match status" value="1"/>
</dbReference>
<evidence type="ECO:0000259" key="3">
    <source>
        <dbReference type="Pfam" id="PF00107"/>
    </source>
</evidence>
<feature type="region of interest" description="Disordered" evidence="2">
    <location>
        <begin position="1"/>
        <end position="21"/>
    </location>
</feature>
<dbReference type="Gene3D" id="3.40.50.720">
    <property type="entry name" value="NAD(P)-binding Rossmann-like Domain"/>
    <property type="match status" value="1"/>
</dbReference>
<dbReference type="EMBL" id="JACHGY010000001">
    <property type="protein sequence ID" value="MBB6431594.1"/>
    <property type="molecule type" value="Genomic_DNA"/>
</dbReference>
<feature type="domain" description="Alcohol dehydrogenase-like C-terminal" evidence="3">
    <location>
        <begin position="169"/>
        <end position="294"/>
    </location>
</feature>
<feature type="domain" description="Alcohol dehydrogenase-like N-terminal" evidence="4">
    <location>
        <begin position="23"/>
        <end position="129"/>
    </location>
</feature>
<keyword evidence="6" id="KW-1185">Reference proteome</keyword>
<gene>
    <name evidence="5" type="ORF">HNQ40_003400</name>
</gene>
<organism evidence="5 6">
    <name type="scientific">Algisphaera agarilytica</name>
    <dbReference type="NCBI Taxonomy" id="1385975"/>
    <lineage>
        <taxon>Bacteria</taxon>
        <taxon>Pseudomonadati</taxon>
        <taxon>Planctomycetota</taxon>
        <taxon>Phycisphaerae</taxon>
        <taxon>Phycisphaerales</taxon>
        <taxon>Phycisphaeraceae</taxon>
        <taxon>Algisphaera</taxon>
    </lineage>
</organism>
<accession>A0A7X0LM50</accession>
<evidence type="ECO:0000259" key="4">
    <source>
        <dbReference type="Pfam" id="PF08240"/>
    </source>
</evidence>
<dbReference type="InterPro" id="IPR013149">
    <property type="entry name" value="ADH-like_C"/>
</dbReference>
<dbReference type="InterPro" id="IPR013154">
    <property type="entry name" value="ADH-like_N"/>
</dbReference>
<evidence type="ECO:0000313" key="6">
    <source>
        <dbReference type="Proteomes" id="UP000541810"/>
    </source>
</evidence>
<evidence type="ECO:0000256" key="1">
    <source>
        <dbReference type="ARBA" id="ARBA00023002"/>
    </source>
</evidence>
<dbReference type="Pfam" id="PF08240">
    <property type="entry name" value="ADH_N"/>
    <property type="match status" value="1"/>
</dbReference>
<dbReference type="AlphaFoldDB" id="A0A7X0LM50"/>
<dbReference type="InterPro" id="IPR011032">
    <property type="entry name" value="GroES-like_sf"/>
</dbReference>
<dbReference type="SUPFAM" id="SSF51735">
    <property type="entry name" value="NAD(P)-binding Rossmann-fold domains"/>
    <property type="match status" value="1"/>
</dbReference>
<dbReference type="RefSeq" id="WP_184679050.1">
    <property type="nucleotide sequence ID" value="NZ_JACHGY010000001.1"/>
</dbReference>
<dbReference type="SUPFAM" id="SSF50129">
    <property type="entry name" value="GroES-like"/>
    <property type="match status" value="1"/>
</dbReference>
<dbReference type="Pfam" id="PF00107">
    <property type="entry name" value="ADH_zinc_N"/>
    <property type="match status" value="1"/>
</dbReference>
<dbReference type="CDD" id="cd08261">
    <property type="entry name" value="Zn_ADH7"/>
    <property type="match status" value="1"/>
</dbReference>
<dbReference type="Proteomes" id="UP000541810">
    <property type="component" value="Unassembled WGS sequence"/>
</dbReference>
<reference evidence="5 6" key="1">
    <citation type="submission" date="2020-08" db="EMBL/GenBank/DDBJ databases">
        <title>Genomic Encyclopedia of Type Strains, Phase IV (KMG-IV): sequencing the most valuable type-strain genomes for metagenomic binning, comparative biology and taxonomic classification.</title>
        <authorList>
            <person name="Goeker M."/>
        </authorList>
    </citation>
    <scope>NUCLEOTIDE SEQUENCE [LARGE SCALE GENOMIC DNA]</scope>
    <source>
        <strain evidence="5 6">DSM 103725</strain>
    </source>
</reference>
<proteinExistence type="predicted"/>
<dbReference type="PANTHER" id="PTHR43401:SF3">
    <property type="entry name" value="L-GALACTONATE-5-DEHYDROGENASE"/>
    <property type="match status" value="1"/>
</dbReference>
<evidence type="ECO:0000313" key="5">
    <source>
        <dbReference type="EMBL" id="MBB6431594.1"/>
    </source>
</evidence>
<evidence type="ECO:0000256" key="2">
    <source>
        <dbReference type="SAM" id="MobiDB-lite"/>
    </source>
</evidence>